<keyword evidence="3" id="KW-1185">Reference proteome</keyword>
<feature type="region of interest" description="Disordered" evidence="1">
    <location>
        <begin position="1"/>
        <end position="22"/>
    </location>
</feature>
<reference evidence="2" key="1">
    <citation type="submission" date="2020-09" db="EMBL/GenBank/DDBJ databases">
        <title>Genome-Enabled Discovery of Anthraquinone Biosynthesis in Senna tora.</title>
        <authorList>
            <person name="Kang S.-H."/>
            <person name="Pandey R.P."/>
            <person name="Lee C.-M."/>
            <person name="Sim J.-S."/>
            <person name="Jeong J.-T."/>
            <person name="Choi B.-S."/>
            <person name="Jung M."/>
            <person name="Ginzburg D."/>
            <person name="Zhao K."/>
            <person name="Won S.Y."/>
            <person name="Oh T.-J."/>
            <person name="Yu Y."/>
            <person name="Kim N.-H."/>
            <person name="Lee O.R."/>
            <person name="Lee T.-H."/>
            <person name="Bashyal P."/>
            <person name="Kim T.-S."/>
            <person name="Lee W.-H."/>
            <person name="Kawkins C."/>
            <person name="Kim C.-K."/>
            <person name="Kim J.S."/>
            <person name="Ahn B.O."/>
            <person name="Rhee S.Y."/>
            <person name="Sohng J.K."/>
        </authorList>
    </citation>
    <scope>NUCLEOTIDE SEQUENCE</scope>
    <source>
        <tissue evidence="2">Leaf</tissue>
    </source>
</reference>
<evidence type="ECO:0000313" key="2">
    <source>
        <dbReference type="EMBL" id="KAF7807102.1"/>
    </source>
</evidence>
<dbReference type="EMBL" id="JAAIUW010000012">
    <property type="protein sequence ID" value="KAF7807102.1"/>
    <property type="molecule type" value="Genomic_DNA"/>
</dbReference>
<sequence>MSNMPLARFCRTRTPESSVSPEEITEMELHLAIIAEIVGVHSQDDFGADSQKATLLGAPATSTLSATMTSGDGDSSTSTGMKKDHQFKEERRNMNIRKRN</sequence>
<feature type="compositionally biased region" description="Low complexity" evidence="1">
    <location>
        <begin position="67"/>
        <end position="80"/>
    </location>
</feature>
<organism evidence="2 3">
    <name type="scientific">Senna tora</name>
    <dbReference type="NCBI Taxonomy" id="362788"/>
    <lineage>
        <taxon>Eukaryota</taxon>
        <taxon>Viridiplantae</taxon>
        <taxon>Streptophyta</taxon>
        <taxon>Embryophyta</taxon>
        <taxon>Tracheophyta</taxon>
        <taxon>Spermatophyta</taxon>
        <taxon>Magnoliopsida</taxon>
        <taxon>eudicotyledons</taxon>
        <taxon>Gunneridae</taxon>
        <taxon>Pentapetalae</taxon>
        <taxon>rosids</taxon>
        <taxon>fabids</taxon>
        <taxon>Fabales</taxon>
        <taxon>Fabaceae</taxon>
        <taxon>Caesalpinioideae</taxon>
        <taxon>Cassia clade</taxon>
        <taxon>Senna</taxon>
    </lineage>
</organism>
<feature type="region of interest" description="Disordered" evidence="1">
    <location>
        <begin position="58"/>
        <end position="100"/>
    </location>
</feature>
<accession>A0A834SNE2</accession>
<dbReference type="AlphaFoldDB" id="A0A834SNE2"/>
<comment type="caution">
    <text evidence="2">The sequence shown here is derived from an EMBL/GenBank/DDBJ whole genome shotgun (WGS) entry which is preliminary data.</text>
</comment>
<protein>
    <submittedName>
        <fullName evidence="2">Uncharacterized protein</fullName>
    </submittedName>
</protein>
<evidence type="ECO:0000313" key="3">
    <source>
        <dbReference type="Proteomes" id="UP000634136"/>
    </source>
</evidence>
<name>A0A834SNE2_9FABA</name>
<feature type="compositionally biased region" description="Basic and acidic residues" evidence="1">
    <location>
        <begin position="81"/>
        <end position="93"/>
    </location>
</feature>
<evidence type="ECO:0000256" key="1">
    <source>
        <dbReference type="SAM" id="MobiDB-lite"/>
    </source>
</evidence>
<gene>
    <name evidence="2" type="ORF">G2W53_039263</name>
</gene>
<dbReference type="Proteomes" id="UP000634136">
    <property type="component" value="Unassembled WGS sequence"/>
</dbReference>
<proteinExistence type="predicted"/>